<name>A0AA88YSL0_PINIB</name>
<keyword evidence="1" id="KW-0812">Transmembrane</keyword>
<sequence>ISKMDVLYCLGVYKLGESNAARIFIFRMWIGYGFDATELAMAWINSGFSFINEHWERVFYAYLGILFLAAIVLTVLISRYDTESEKVVYLIGYFKLTSLVTAGFIFFQLYLQDKRDPLSLVLMVITGTDMAINFIEMAAGFAGLDQNRVAPLIGMNTPRE</sequence>
<keyword evidence="3" id="KW-1185">Reference proteome</keyword>
<organism evidence="2 3">
    <name type="scientific">Pinctada imbricata</name>
    <name type="common">Atlantic pearl-oyster</name>
    <name type="synonym">Pinctada martensii</name>
    <dbReference type="NCBI Taxonomy" id="66713"/>
    <lineage>
        <taxon>Eukaryota</taxon>
        <taxon>Metazoa</taxon>
        <taxon>Spiralia</taxon>
        <taxon>Lophotrochozoa</taxon>
        <taxon>Mollusca</taxon>
        <taxon>Bivalvia</taxon>
        <taxon>Autobranchia</taxon>
        <taxon>Pteriomorphia</taxon>
        <taxon>Pterioida</taxon>
        <taxon>Pterioidea</taxon>
        <taxon>Pteriidae</taxon>
        <taxon>Pinctada</taxon>
    </lineage>
</organism>
<accession>A0AA88YSL0</accession>
<feature type="non-terminal residue" evidence="2">
    <location>
        <position position="1"/>
    </location>
</feature>
<protein>
    <submittedName>
        <fullName evidence="2">Uncharacterized protein</fullName>
    </submittedName>
</protein>
<keyword evidence="1" id="KW-1133">Transmembrane helix</keyword>
<feature type="transmembrane region" description="Helical" evidence="1">
    <location>
        <begin position="24"/>
        <end position="44"/>
    </location>
</feature>
<proteinExistence type="predicted"/>
<feature type="transmembrane region" description="Helical" evidence="1">
    <location>
        <begin position="117"/>
        <end position="135"/>
    </location>
</feature>
<comment type="caution">
    <text evidence="2">The sequence shown here is derived from an EMBL/GenBank/DDBJ whole genome shotgun (WGS) entry which is preliminary data.</text>
</comment>
<dbReference type="Proteomes" id="UP001186944">
    <property type="component" value="Unassembled WGS sequence"/>
</dbReference>
<dbReference type="AlphaFoldDB" id="A0AA88YSL0"/>
<gene>
    <name evidence="2" type="ORF">FSP39_012824</name>
</gene>
<dbReference type="EMBL" id="VSWD01000003">
    <property type="protein sequence ID" value="KAK3106106.1"/>
    <property type="molecule type" value="Genomic_DNA"/>
</dbReference>
<feature type="transmembrane region" description="Helical" evidence="1">
    <location>
        <begin position="59"/>
        <end position="78"/>
    </location>
</feature>
<evidence type="ECO:0000313" key="3">
    <source>
        <dbReference type="Proteomes" id="UP001186944"/>
    </source>
</evidence>
<reference evidence="2" key="1">
    <citation type="submission" date="2019-08" db="EMBL/GenBank/DDBJ databases">
        <title>The improved chromosome-level genome for the pearl oyster Pinctada fucata martensii using PacBio sequencing and Hi-C.</title>
        <authorList>
            <person name="Zheng Z."/>
        </authorList>
    </citation>
    <scope>NUCLEOTIDE SEQUENCE</scope>
    <source>
        <strain evidence="2">ZZ-2019</strain>
        <tissue evidence="2">Adductor muscle</tissue>
    </source>
</reference>
<feature type="transmembrane region" description="Helical" evidence="1">
    <location>
        <begin position="90"/>
        <end position="111"/>
    </location>
</feature>
<keyword evidence="1" id="KW-0472">Membrane</keyword>
<evidence type="ECO:0000256" key="1">
    <source>
        <dbReference type="SAM" id="Phobius"/>
    </source>
</evidence>
<evidence type="ECO:0000313" key="2">
    <source>
        <dbReference type="EMBL" id="KAK3106106.1"/>
    </source>
</evidence>